<dbReference type="InterPro" id="IPR003362">
    <property type="entry name" value="Bact_transf"/>
</dbReference>
<feature type="transmembrane region" description="Helical" evidence="7">
    <location>
        <begin position="337"/>
        <end position="357"/>
    </location>
</feature>
<dbReference type="Pfam" id="PF02397">
    <property type="entry name" value="Bac_transf"/>
    <property type="match status" value="1"/>
</dbReference>
<dbReference type="AlphaFoldDB" id="A0A1N6AR53"/>
<evidence type="ECO:0000256" key="6">
    <source>
        <dbReference type="ARBA" id="ARBA00023136"/>
    </source>
</evidence>
<name>A0A1N6AR53_9ACTN</name>
<evidence type="ECO:0000313" key="9">
    <source>
        <dbReference type="EMBL" id="SIN36509.1"/>
    </source>
</evidence>
<accession>A0A1N6AR53</accession>
<dbReference type="GO" id="GO:0016780">
    <property type="term" value="F:phosphotransferase activity, for other substituted phosphate groups"/>
    <property type="evidence" value="ECO:0007669"/>
    <property type="project" value="TreeGrafter"/>
</dbReference>
<feature type="transmembrane region" description="Helical" evidence="7">
    <location>
        <begin position="137"/>
        <end position="155"/>
    </location>
</feature>
<evidence type="ECO:0000256" key="3">
    <source>
        <dbReference type="ARBA" id="ARBA00022679"/>
    </source>
</evidence>
<keyword evidence="4 7" id="KW-0812">Transmembrane</keyword>
<dbReference type="PANTHER" id="PTHR30576:SF10">
    <property type="entry name" value="SLL5057 PROTEIN"/>
    <property type="match status" value="1"/>
</dbReference>
<proteinExistence type="inferred from homology"/>
<evidence type="ECO:0000256" key="5">
    <source>
        <dbReference type="ARBA" id="ARBA00022989"/>
    </source>
</evidence>
<dbReference type="PANTHER" id="PTHR30576">
    <property type="entry name" value="COLANIC BIOSYNTHESIS UDP-GLUCOSE LIPID CARRIER TRANSFERASE"/>
    <property type="match status" value="1"/>
</dbReference>
<feature type="transmembrane region" description="Helical" evidence="7">
    <location>
        <begin position="58"/>
        <end position="81"/>
    </location>
</feature>
<gene>
    <name evidence="9" type="ORF">SAMN04489832_5990</name>
</gene>
<organism evidence="9 10">
    <name type="scientific">Micromonospora cremea</name>
    <dbReference type="NCBI Taxonomy" id="709881"/>
    <lineage>
        <taxon>Bacteria</taxon>
        <taxon>Bacillati</taxon>
        <taxon>Actinomycetota</taxon>
        <taxon>Actinomycetes</taxon>
        <taxon>Micromonosporales</taxon>
        <taxon>Micromonosporaceae</taxon>
        <taxon>Micromonospora</taxon>
    </lineage>
</organism>
<dbReference type="STRING" id="709881.SAMN04489832_5990"/>
<dbReference type="GO" id="GO:0016020">
    <property type="term" value="C:membrane"/>
    <property type="evidence" value="ECO:0007669"/>
    <property type="project" value="UniProtKB-SubCell"/>
</dbReference>
<dbReference type="EMBL" id="FSQT01000002">
    <property type="protein sequence ID" value="SIN36509.1"/>
    <property type="molecule type" value="Genomic_DNA"/>
</dbReference>
<keyword evidence="10" id="KW-1185">Reference proteome</keyword>
<dbReference type="InterPro" id="IPR017475">
    <property type="entry name" value="EPS_sugar_tfrase"/>
</dbReference>
<keyword evidence="3 9" id="KW-0808">Transferase</keyword>
<sequence length="523" mass="57605">MWERKVVSAHTQFLTAVTSQQTPRFDPDLGVITPPSNGMARSVFARPVAPRANWRRRYVAWLVLLDALVALAASRTVVALLDEADAGFWDQRVLGNVSSFTLVANIGVPLGWLLLLVAAGAYDQRALGLGTEELKRVARANLAMAATVSFLALGFKKDLSRATVAAIIICLLLYTLVARFAARVVLRRIRRTGRASQKVLLVGRLSDALALHEVVTRNYGAGLHPIAIHLPHHPRPGERVNAPVPVYVGWDLVPLVQQLGADTIAVCGPASLESYELRKLAWQLEGTGLNLVVVPQVTDVTGPRIHVRPIEGLPLLNVDEPTISGLSLLAKTVLDRFTALVGLVLLSPVLLGIAMAIKASGPGPVMFRQTRIGHEGRAFKVWKFRTMYIDAEERLAALRDRNESDGLLFKIKDDPRVTPIGRHLRALSLDELPQLINVLRGQMSLVGPRPLPTEDDDYRGDVRRRLLVRPGITGLWQISGRSDLTWDDAVRLDLHYVDNWSLVYDLAILWKTASVVLARRGAY</sequence>
<evidence type="ECO:0000256" key="7">
    <source>
        <dbReference type="SAM" id="Phobius"/>
    </source>
</evidence>
<comment type="subcellular location">
    <subcellularLocation>
        <location evidence="1">Membrane</location>
        <topology evidence="1">Multi-pass membrane protein</topology>
    </subcellularLocation>
</comment>
<keyword evidence="6 7" id="KW-0472">Membrane</keyword>
<reference evidence="10" key="1">
    <citation type="submission" date="2016-12" db="EMBL/GenBank/DDBJ databases">
        <authorList>
            <person name="Varghese N."/>
            <person name="Submissions S."/>
        </authorList>
    </citation>
    <scope>NUCLEOTIDE SEQUENCE [LARGE SCALE GENOMIC DNA]</scope>
    <source>
        <strain evidence="10">DSM 45599</strain>
    </source>
</reference>
<evidence type="ECO:0000256" key="4">
    <source>
        <dbReference type="ARBA" id="ARBA00022692"/>
    </source>
</evidence>
<keyword evidence="5 7" id="KW-1133">Transmembrane helix</keyword>
<protein>
    <submittedName>
        <fullName evidence="9">Undecaprenyl-phosphate galactose phosphotransferase, WbaP/exopolysaccharide biosynthesis polyprenyl glycosylphosphotransferase</fullName>
    </submittedName>
</protein>
<evidence type="ECO:0000259" key="8">
    <source>
        <dbReference type="Pfam" id="PF02397"/>
    </source>
</evidence>
<feature type="transmembrane region" description="Helical" evidence="7">
    <location>
        <begin position="161"/>
        <end position="182"/>
    </location>
</feature>
<comment type="similarity">
    <text evidence="2">Belongs to the bacterial sugar transferase family.</text>
</comment>
<evidence type="ECO:0000256" key="1">
    <source>
        <dbReference type="ARBA" id="ARBA00004141"/>
    </source>
</evidence>
<feature type="domain" description="Bacterial sugar transferase" evidence="8">
    <location>
        <begin position="331"/>
        <end position="517"/>
    </location>
</feature>
<evidence type="ECO:0000313" key="10">
    <source>
        <dbReference type="Proteomes" id="UP000185124"/>
    </source>
</evidence>
<dbReference type="Proteomes" id="UP000185124">
    <property type="component" value="Unassembled WGS sequence"/>
</dbReference>
<dbReference type="Pfam" id="PF13727">
    <property type="entry name" value="CoA_binding_3"/>
    <property type="match status" value="1"/>
</dbReference>
<dbReference type="OrthoDB" id="9808602at2"/>
<evidence type="ECO:0000256" key="2">
    <source>
        <dbReference type="ARBA" id="ARBA00006464"/>
    </source>
</evidence>
<dbReference type="NCBIfam" id="TIGR03025">
    <property type="entry name" value="EPS_sugtrans"/>
    <property type="match status" value="1"/>
</dbReference>
<feature type="transmembrane region" description="Helical" evidence="7">
    <location>
        <begin position="93"/>
        <end position="117"/>
    </location>
</feature>